<dbReference type="AlphaFoldDB" id="S2CVW0"/>
<accession>S2CVW0</accession>
<dbReference type="RefSeq" id="WP_016255728.1">
    <property type="nucleotide sequence ID" value="NZ_ALWO02000056.1"/>
</dbReference>
<comment type="caution">
    <text evidence="1">The sequence shown here is derived from an EMBL/GenBank/DDBJ whole genome shotgun (WGS) entry which is preliminary data.</text>
</comment>
<dbReference type="Proteomes" id="UP000006073">
    <property type="component" value="Unassembled WGS sequence"/>
</dbReference>
<keyword evidence="2" id="KW-1185">Reference proteome</keyword>
<evidence type="ECO:0000313" key="1">
    <source>
        <dbReference type="EMBL" id="EOZ91307.1"/>
    </source>
</evidence>
<organism evidence="1 2">
    <name type="scientific">Indibacter alkaliphilus (strain CCUG 57479 / KCTC 22604 / LW1)</name>
    <dbReference type="NCBI Taxonomy" id="1189612"/>
    <lineage>
        <taxon>Bacteria</taxon>
        <taxon>Pseudomonadati</taxon>
        <taxon>Bacteroidota</taxon>
        <taxon>Cytophagia</taxon>
        <taxon>Cytophagales</taxon>
        <taxon>Cyclobacteriaceae</taxon>
    </lineage>
</organism>
<dbReference type="EMBL" id="ALWO02000056">
    <property type="protein sequence ID" value="EOZ91307.1"/>
    <property type="molecule type" value="Genomic_DNA"/>
</dbReference>
<name>S2CVW0_INDAL</name>
<protein>
    <submittedName>
        <fullName evidence="1">Uncharacterized protein</fullName>
    </submittedName>
</protein>
<gene>
    <name evidence="1" type="ORF">A33Q_4696</name>
</gene>
<sequence length="80" mass="9083">MEQNKIKYQKRIVCFLDVLGFREILTDFENDAVLSSNGGRVSQKANEFVGAFKEVVSYMDGIDCNYYLFSDNICITVDPG</sequence>
<dbReference type="OrthoDB" id="8235971at2"/>
<reference evidence="1 2" key="1">
    <citation type="journal article" date="2013" name="Genome Announc.">
        <title>Draft Genome Sequence of Indibacter alkaliphilus Strain LW1T, Isolated from Lonar Lake, a Haloalkaline Lake in the Buldana District of Maharashtra, India.</title>
        <authorList>
            <person name="Singh A."/>
            <person name="Kumar Jangir P."/>
            <person name="Sharma R."/>
            <person name="Singh A."/>
            <person name="Kumar Pinnaka A."/>
            <person name="Shivaji S."/>
        </authorList>
    </citation>
    <scope>NUCLEOTIDE SEQUENCE [LARGE SCALE GENOMIC DNA]</scope>
    <source>
        <strain evidence="2">CCUG 57479 / KCTC 22604 / LW1</strain>
    </source>
</reference>
<dbReference type="STRING" id="1189612.A33Q_4696"/>
<evidence type="ECO:0000313" key="2">
    <source>
        <dbReference type="Proteomes" id="UP000006073"/>
    </source>
</evidence>
<proteinExistence type="predicted"/>